<accession>A0A1L3NBS7</accession>
<evidence type="ECO:0000256" key="1">
    <source>
        <dbReference type="SAM" id="Phobius"/>
    </source>
</evidence>
<feature type="transmembrane region" description="Helical" evidence="1">
    <location>
        <begin position="12"/>
        <end position="34"/>
    </location>
</feature>
<sequence>MKNIFRLVYSNIKSIFSIRVIFSIFLLFGFMFIYKKTILINYIYLEDYIKYIFYGPKQLLENIPELFLWSLCQFSFIGILANYFNKEFKVRNTYYIARLGTKLKWHFTVQLTVLFSALFYYFIAFIEIWILSFFININISILSFNKLMLMLILLSLSSYLYINVYINFILWCKHSNCALLYIILLIYLAIYIGGTFNIDLYNPFTQGIFSKMKEQESLIISNVYLVIINIFTSIAAYRMILTKDINTVMD</sequence>
<evidence type="ECO:0000313" key="2">
    <source>
        <dbReference type="EMBL" id="APH13556.1"/>
    </source>
</evidence>
<dbReference type="Proteomes" id="UP000182204">
    <property type="component" value="Chromosome"/>
</dbReference>
<proteinExistence type="predicted"/>
<feature type="transmembrane region" description="Helical" evidence="1">
    <location>
        <begin position="178"/>
        <end position="198"/>
    </location>
</feature>
<feature type="transmembrane region" description="Helical" evidence="1">
    <location>
        <begin position="66"/>
        <end position="84"/>
    </location>
</feature>
<keyword evidence="1" id="KW-0812">Transmembrane</keyword>
<protein>
    <submittedName>
        <fullName evidence="2">Putative membrane protein</fullName>
    </submittedName>
</protein>
<keyword evidence="1" id="KW-0472">Membrane</keyword>
<reference evidence="2 3" key="1">
    <citation type="submission" date="2015-11" db="EMBL/GenBank/DDBJ databases">
        <authorList>
            <person name="Hill K.K."/>
            <person name="Shirey T.B."/>
            <person name="Raphael B."/>
            <person name="Daligault H.E."/>
            <person name="Davenport K.W."/>
            <person name="Bruce D.C."/>
            <person name="Foley B.T."/>
            <person name="Johnson S.L."/>
        </authorList>
    </citation>
    <scope>NUCLEOTIDE SEQUENCE [LARGE SCALE GENOMIC DNA]</scope>
    <source>
        <strain evidence="2 3">CDC_1632</strain>
    </source>
</reference>
<keyword evidence="1" id="KW-1133">Transmembrane helix</keyword>
<feature type="transmembrane region" description="Helical" evidence="1">
    <location>
        <begin position="147"/>
        <end position="166"/>
    </location>
</feature>
<feature type="transmembrane region" description="Helical" evidence="1">
    <location>
        <begin position="105"/>
        <end position="135"/>
    </location>
</feature>
<dbReference type="RefSeq" id="WP_072585276.1">
    <property type="nucleotide sequence ID" value="NZ_CP013243.1"/>
</dbReference>
<name>A0A1L3NBS7_CLOSG</name>
<feature type="transmembrane region" description="Helical" evidence="1">
    <location>
        <begin position="218"/>
        <end position="240"/>
    </location>
</feature>
<organism evidence="2 3">
    <name type="scientific">Clostridium sporogenes</name>
    <dbReference type="NCBI Taxonomy" id="1509"/>
    <lineage>
        <taxon>Bacteria</taxon>
        <taxon>Bacillati</taxon>
        <taxon>Bacillota</taxon>
        <taxon>Clostridia</taxon>
        <taxon>Eubacteriales</taxon>
        <taxon>Clostridiaceae</taxon>
        <taxon>Clostridium</taxon>
    </lineage>
</organism>
<evidence type="ECO:0000313" key="3">
    <source>
        <dbReference type="Proteomes" id="UP000182204"/>
    </source>
</evidence>
<gene>
    <name evidence="2" type="ORF">NPD5_1491</name>
</gene>
<dbReference type="EMBL" id="CP013243">
    <property type="protein sequence ID" value="APH13556.1"/>
    <property type="molecule type" value="Genomic_DNA"/>
</dbReference>
<dbReference type="AlphaFoldDB" id="A0A1L3NBS7"/>